<evidence type="ECO:0000256" key="3">
    <source>
        <dbReference type="ARBA" id="ARBA00022691"/>
    </source>
</evidence>
<keyword evidence="3" id="KW-0949">S-adenosyl-L-methionine</keyword>
<dbReference type="PANTHER" id="PTHR11746">
    <property type="entry name" value="O-METHYLTRANSFERASE"/>
    <property type="match status" value="1"/>
</dbReference>
<dbReference type="InterPro" id="IPR001077">
    <property type="entry name" value="COMT_C"/>
</dbReference>
<reference evidence="7" key="1">
    <citation type="submission" date="2024-10" db="EMBL/GenBank/DDBJ databases">
        <authorList>
            <person name="Ryan C."/>
        </authorList>
    </citation>
    <scope>NUCLEOTIDE SEQUENCE [LARGE SCALE GENOMIC DNA]</scope>
</reference>
<dbReference type="GO" id="GO:0008168">
    <property type="term" value="F:methyltransferase activity"/>
    <property type="evidence" value="ECO:0007669"/>
    <property type="project" value="UniProtKB-KW"/>
</dbReference>
<evidence type="ECO:0000259" key="5">
    <source>
        <dbReference type="Pfam" id="PF00891"/>
    </source>
</evidence>
<dbReference type="FunFam" id="3.40.50.150:FF:000206">
    <property type="entry name" value="O-methyltransferase ZRP4"/>
    <property type="match status" value="1"/>
</dbReference>
<sequence>MKGLENCSRDNNGRPERHKTPGPYISSIAAATKPCHHLQQKHQKQQTMSRVQEELSTEDMIRGYVEVHNHGLSYIKSMAFWCAIQLGIPSAIHRHGGAATLLDLVAETGIDPSKVRYLRRLMRVLTVSGLFAADQPVAGDDEGGDSTVVYKLTPASRLLAGGGAASADISPMVHLLMRNTTSVATYFNLEEWLRGDATASLFETVHGMTPWTMTKDDAAYNKVLNEACAADSDFVLDTVLKEPGLARIFSGLSSLVDVGGGHGAAAVAVARAFPHIRCSVLDLEQAVSDAPADHGTVVEFISGDMFEYIPPVDGVLLKFVLHCWDDDSSVKILQQCKKAIPAREAGGKVIIMNMAVGYGTENKTADEAQVWWDMFMMRHVGIEREEHEWKKIFIEAGFSDYKITPTVGFQSIIEVFP</sequence>
<keyword evidence="8" id="KW-1185">Reference proteome</keyword>
<accession>A0ABC9C1I6</accession>
<dbReference type="Pfam" id="PF00891">
    <property type="entry name" value="Methyltransf_2"/>
    <property type="match status" value="1"/>
</dbReference>
<proteinExistence type="predicted"/>
<dbReference type="InterPro" id="IPR036388">
    <property type="entry name" value="WH-like_DNA-bd_sf"/>
</dbReference>
<name>A0ABC9C1I6_9POAL</name>
<organism evidence="7 8">
    <name type="scientific">Urochloa decumbens</name>
    <dbReference type="NCBI Taxonomy" id="240449"/>
    <lineage>
        <taxon>Eukaryota</taxon>
        <taxon>Viridiplantae</taxon>
        <taxon>Streptophyta</taxon>
        <taxon>Embryophyta</taxon>
        <taxon>Tracheophyta</taxon>
        <taxon>Spermatophyta</taxon>
        <taxon>Magnoliopsida</taxon>
        <taxon>Liliopsida</taxon>
        <taxon>Poales</taxon>
        <taxon>Poaceae</taxon>
        <taxon>PACMAD clade</taxon>
        <taxon>Panicoideae</taxon>
        <taxon>Panicodae</taxon>
        <taxon>Paniceae</taxon>
        <taxon>Melinidinae</taxon>
        <taxon>Urochloa</taxon>
    </lineage>
</organism>
<dbReference type="Gene3D" id="3.40.50.150">
    <property type="entry name" value="Vaccinia Virus protein VP39"/>
    <property type="match status" value="1"/>
</dbReference>
<feature type="domain" description="O-methyltransferase dimerisation" evidence="6">
    <location>
        <begin position="72"/>
        <end position="160"/>
    </location>
</feature>
<dbReference type="PROSITE" id="PS51683">
    <property type="entry name" value="SAM_OMT_II"/>
    <property type="match status" value="1"/>
</dbReference>
<dbReference type="EMBL" id="OZ075138">
    <property type="protein sequence ID" value="CAL5012884.1"/>
    <property type="molecule type" value="Genomic_DNA"/>
</dbReference>
<dbReference type="InterPro" id="IPR029063">
    <property type="entry name" value="SAM-dependent_MTases_sf"/>
</dbReference>
<evidence type="ECO:0000256" key="2">
    <source>
        <dbReference type="ARBA" id="ARBA00022679"/>
    </source>
</evidence>
<dbReference type="InterPro" id="IPR036390">
    <property type="entry name" value="WH_DNA-bd_sf"/>
</dbReference>
<evidence type="ECO:0000313" key="8">
    <source>
        <dbReference type="Proteomes" id="UP001497457"/>
    </source>
</evidence>
<evidence type="ECO:0000256" key="4">
    <source>
        <dbReference type="SAM" id="MobiDB-lite"/>
    </source>
</evidence>
<gene>
    <name evidence="7" type="ORF">URODEC1_LOCUS71112</name>
</gene>
<dbReference type="GO" id="GO:0032259">
    <property type="term" value="P:methylation"/>
    <property type="evidence" value="ECO:0007669"/>
    <property type="project" value="UniProtKB-KW"/>
</dbReference>
<protein>
    <submittedName>
        <fullName evidence="7">Uncharacterized protein</fullName>
    </submittedName>
</protein>
<dbReference type="SUPFAM" id="SSF46785">
    <property type="entry name" value="Winged helix' DNA-binding domain"/>
    <property type="match status" value="1"/>
</dbReference>
<dbReference type="Proteomes" id="UP001497457">
    <property type="component" value="Chromosome 28b"/>
</dbReference>
<feature type="region of interest" description="Disordered" evidence="4">
    <location>
        <begin position="1"/>
        <end position="23"/>
    </location>
</feature>
<keyword evidence="1" id="KW-0489">Methyltransferase</keyword>
<feature type="domain" description="O-methyltransferase C-terminal" evidence="5">
    <location>
        <begin position="186"/>
        <end position="399"/>
    </location>
</feature>
<evidence type="ECO:0000259" key="6">
    <source>
        <dbReference type="Pfam" id="PF08100"/>
    </source>
</evidence>
<dbReference type="Gene3D" id="1.10.10.10">
    <property type="entry name" value="Winged helix-like DNA-binding domain superfamily/Winged helix DNA-binding domain"/>
    <property type="match status" value="1"/>
</dbReference>
<feature type="compositionally biased region" description="Basic and acidic residues" evidence="4">
    <location>
        <begin position="7"/>
        <end position="19"/>
    </location>
</feature>
<evidence type="ECO:0000256" key="1">
    <source>
        <dbReference type="ARBA" id="ARBA00022603"/>
    </source>
</evidence>
<dbReference type="InterPro" id="IPR012967">
    <property type="entry name" value="COMT_dimerisation"/>
</dbReference>
<dbReference type="Pfam" id="PF08100">
    <property type="entry name" value="Dimerisation"/>
    <property type="match status" value="1"/>
</dbReference>
<evidence type="ECO:0000313" key="7">
    <source>
        <dbReference type="EMBL" id="CAL5012884.1"/>
    </source>
</evidence>
<dbReference type="SUPFAM" id="SSF53335">
    <property type="entry name" value="S-adenosyl-L-methionine-dependent methyltransferases"/>
    <property type="match status" value="1"/>
</dbReference>
<keyword evidence="2" id="KW-0808">Transferase</keyword>
<dbReference type="AlphaFoldDB" id="A0ABC9C1I6"/>
<dbReference type="InterPro" id="IPR016461">
    <property type="entry name" value="COMT-like"/>
</dbReference>